<name>A0A0N9ML22_9EURY</name>
<proteinExistence type="predicted"/>
<dbReference type="KEGG" id="hsf:HLASA_2019"/>
<evidence type="ECO:0000313" key="2">
    <source>
        <dbReference type="Proteomes" id="UP000060390"/>
    </source>
</evidence>
<dbReference type="Gene3D" id="3.10.450.40">
    <property type="match status" value="1"/>
</dbReference>
<dbReference type="RefSeq" id="WP_054519900.1">
    <property type="nucleotide sequence ID" value="NZ_CP011564.1"/>
</dbReference>
<evidence type="ECO:0000313" key="1">
    <source>
        <dbReference type="EMBL" id="ALG82894.1"/>
    </source>
</evidence>
<dbReference type="SUPFAM" id="SSF160719">
    <property type="entry name" value="gpW/gp25-like"/>
    <property type="match status" value="1"/>
</dbReference>
<reference evidence="1 2" key="2">
    <citation type="journal article" date="2016" name="Stand. Genomic Sci.">
        <title>Complete genome sequence of 'Halanaeroarchaeum sulfurireducens' M27-SA2, a sulfur-reducing and acetate-oxidizing haloarchaeon from the deep-sea hypersaline anoxic lake Medee.</title>
        <authorList>
            <person name="Messina E."/>
            <person name="Sorokin D.Y."/>
            <person name="Kublanov I.V."/>
            <person name="Toshchakov S."/>
            <person name="Lopatina A."/>
            <person name="Arcadi E."/>
            <person name="Smedile F."/>
            <person name="La Spada G."/>
            <person name="La Cono V."/>
            <person name="Yakimov M.M."/>
        </authorList>
    </citation>
    <scope>NUCLEOTIDE SEQUENCE [LARGE SCALE GENOMIC DNA]</scope>
    <source>
        <strain evidence="1 2">M27-SA2</strain>
    </source>
</reference>
<dbReference type="InterPro" id="IPR020288">
    <property type="entry name" value="Sheath_initiator"/>
</dbReference>
<dbReference type="AlphaFoldDB" id="A0A0N9ML22"/>
<organism evidence="1 2">
    <name type="scientific">Halanaeroarchaeum sulfurireducens</name>
    <dbReference type="NCBI Taxonomy" id="1604004"/>
    <lineage>
        <taxon>Archaea</taxon>
        <taxon>Methanobacteriati</taxon>
        <taxon>Methanobacteriota</taxon>
        <taxon>Stenosarchaea group</taxon>
        <taxon>Halobacteria</taxon>
        <taxon>Halobacteriales</taxon>
        <taxon>Halobacteriaceae</taxon>
        <taxon>Halanaeroarchaeum</taxon>
    </lineage>
</organism>
<dbReference type="STRING" id="1604004.HLASA_2019"/>
<accession>A0A0N9ML22</accession>
<dbReference type="Pfam" id="PF10934">
    <property type="entry name" value="Sheath_initiator"/>
    <property type="match status" value="1"/>
</dbReference>
<dbReference type="Proteomes" id="UP000060390">
    <property type="component" value="Chromosome"/>
</dbReference>
<reference evidence="2" key="1">
    <citation type="submission" date="2015-05" db="EMBL/GenBank/DDBJ databases">
        <title>Complete genome sequence of Halanaeroarchaeum sulfurireducens type strain M27-SA2, a sulfate-reducer haloarchaeon from marine anoxic lake Medee.</title>
        <authorList>
            <person name="Messina E."/>
            <person name="Kublanov I.V."/>
            <person name="Toshchakov S."/>
            <person name="Arcadi E."/>
            <person name="La Spada G."/>
            <person name="La Cono V."/>
            <person name="Yakimov M.M."/>
        </authorList>
    </citation>
    <scope>NUCLEOTIDE SEQUENCE [LARGE SCALE GENOMIC DNA]</scope>
    <source>
        <strain evidence="2">M27-SA2</strain>
    </source>
</reference>
<dbReference type="EMBL" id="CP011564">
    <property type="protein sequence ID" value="ALG82894.1"/>
    <property type="molecule type" value="Genomic_DNA"/>
</dbReference>
<protein>
    <submittedName>
        <fullName evidence="1">Uncharacterized protein</fullName>
    </submittedName>
</protein>
<gene>
    <name evidence="1" type="ORF">HLASA_2019</name>
</gene>
<sequence length="120" mass="13131">MKYKRTLRVESNGDIAMPNQKAEFLDGQRGAVQELKILLSTVRGEDPFAPDHGLDLFEAVGGLDAILVREIRRALLRDERVEAVDSVDIERNEPGARVAEVTVGVSLVESVTVQFAAEVG</sequence>
<dbReference type="GeneID" id="26011350"/>